<name>A0A1R4IRN9_9MICC</name>
<evidence type="ECO:0000256" key="1">
    <source>
        <dbReference type="SAM" id="MobiDB-lite"/>
    </source>
</evidence>
<protein>
    <submittedName>
        <fullName evidence="2">Uncharacterized protein</fullName>
    </submittedName>
</protein>
<evidence type="ECO:0000313" key="2">
    <source>
        <dbReference type="EMBL" id="SJN22408.1"/>
    </source>
</evidence>
<dbReference type="AlphaFoldDB" id="A0A1R4IRN9"/>
<sequence length="52" mass="5335">MRAVVGEGGAPIRRRPGMTTIEPALPDAVGPSVRRPVAGGMACVHRPFVPGS</sequence>
<feature type="region of interest" description="Disordered" evidence="1">
    <location>
        <begin position="1"/>
        <end position="27"/>
    </location>
</feature>
<gene>
    <name evidence="2" type="ORF">FM125_04095</name>
</gene>
<proteinExistence type="predicted"/>
<dbReference type="Proteomes" id="UP000196230">
    <property type="component" value="Unassembled WGS sequence"/>
</dbReference>
<reference evidence="2 3" key="1">
    <citation type="submission" date="2017-02" db="EMBL/GenBank/DDBJ databases">
        <authorList>
            <person name="Peterson S.W."/>
        </authorList>
    </citation>
    <scope>NUCLEOTIDE SEQUENCE [LARGE SCALE GENOMIC DNA]</scope>
    <source>
        <strain evidence="2 3">2B3F</strain>
    </source>
</reference>
<accession>A0A1R4IRN9</accession>
<evidence type="ECO:0000313" key="3">
    <source>
        <dbReference type="Proteomes" id="UP000196230"/>
    </source>
</evidence>
<organism evidence="2 3">
    <name type="scientific">Micrococcus lylae</name>
    <dbReference type="NCBI Taxonomy" id="1273"/>
    <lineage>
        <taxon>Bacteria</taxon>
        <taxon>Bacillati</taxon>
        <taxon>Actinomycetota</taxon>
        <taxon>Actinomycetes</taxon>
        <taxon>Micrococcales</taxon>
        <taxon>Micrococcaceae</taxon>
        <taxon>Micrococcus</taxon>
    </lineage>
</organism>
<dbReference type="EMBL" id="FUKP01000024">
    <property type="protein sequence ID" value="SJN22408.1"/>
    <property type="molecule type" value="Genomic_DNA"/>
</dbReference>